<dbReference type="RefSeq" id="WP_116220787.1">
    <property type="nucleotide sequence ID" value="NZ_CP038196.1"/>
</dbReference>
<reference evidence="1 2" key="1">
    <citation type="submission" date="2018-08" db="EMBL/GenBank/DDBJ databases">
        <title>Genomic Encyclopedia of Archaeal and Bacterial Type Strains, Phase II (KMG-II): from individual species to whole genera.</title>
        <authorList>
            <person name="Goeker M."/>
        </authorList>
    </citation>
    <scope>NUCLEOTIDE SEQUENCE [LARGE SCALE GENOMIC DNA]</scope>
    <source>
        <strain evidence="1 2">DSM 17099</strain>
    </source>
</reference>
<evidence type="ECO:0000313" key="2">
    <source>
        <dbReference type="Proteomes" id="UP000256941"/>
    </source>
</evidence>
<dbReference type="AlphaFoldDB" id="A0A3D9XPB7"/>
<gene>
    <name evidence="1" type="ORF">BDD41_0749</name>
</gene>
<protein>
    <recommendedName>
        <fullName evidence="3">Morphogenetic protein</fullName>
    </recommendedName>
</protein>
<proteinExistence type="predicted"/>
<dbReference type="EMBL" id="QTUJ01000001">
    <property type="protein sequence ID" value="REF72280.1"/>
    <property type="molecule type" value="Genomic_DNA"/>
</dbReference>
<accession>A0A3D9XPB7</accession>
<organism evidence="1 2">
    <name type="scientific">Paracoccus versutus</name>
    <name type="common">Thiobacillus versutus</name>
    <dbReference type="NCBI Taxonomy" id="34007"/>
    <lineage>
        <taxon>Bacteria</taxon>
        <taxon>Pseudomonadati</taxon>
        <taxon>Pseudomonadota</taxon>
        <taxon>Alphaproteobacteria</taxon>
        <taxon>Rhodobacterales</taxon>
        <taxon>Paracoccaceae</taxon>
        <taxon>Paracoccus</taxon>
    </lineage>
</organism>
<name>A0A3D9XPB7_PARVE</name>
<evidence type="ECO:0008006" key="3">
    <source>
        <dbReference type="Google" id="ProtNLM"/>
    </source>
</evidence>
<evidence type="ECO:0000313" key="1">
    <source>
        <dbReference type="EMBL" id="REF72280.1"/>
    </source>
</evidence>
<comment type="caution">
    <text evidence="1">The sequence shown here is derived from an EMBL/GenBank/DDBJ whole genome shotgun (WGS) entry which is preliminary data.</text>
</comment>
<sequence length="235" mass="26590">MADRPILFSAPMVRAILREIAAPGTGKTQTRRLLNVDPAWHLDQRRRAAAEAGHYWFTEDLDMPGGLHVVPRFAPGDRLWVREAWCLDAQMDHVAPSKCSPYEPRGYPANDWIIEPACMMIRAGKLRPGIHMPRWASRLTLHVTDVRVQRLQDISEDDARAEGIERLKSGRGYYDHTVSKGAVRAGIWHHKATDAFEVLWDSLNAERAPWASNPWVVAVTFRPVLTNIDSEEGQA</sequence>
<dbReference type="Proteomes" id="UP000256941">
    <property type="component" value="Unassembled WGS sequence"/>
</dbReference>